<protein>
    <submittedName>
        <fullName evidence="1">Uncharacterized protein</fullName>
    </submittedName>
</protein>
<evidence type="ECO:0000313" key="2">
    <source>
        <dbReference type="Proteomes" id="UP001314169"/>
    </source>
</evidence>
<dbReference type="EMBL" id="OY882860">
    <property type="protein sequence ID" value="CAK6443570.1"/>
    <property type="molecule type" value="Genomic_DNA"/>
</dbReference>
<gene>
    <name evidence="1" type="ORF">MPIPNATIZW_LOCUS11876</name>
</gene>
<dbReference type="Proteomes" id="UP001314169">
    <property type="component" value="Chromosome 3"/>
</dbReference>
<sequence length="111" mass="12767">MESILQDCGERLQRGFCCWNNLVKEPFQELLGGGLFCSNYASIALQFTQKQSISTSEHLVWSTCLMNIQLNTWIRVLARRSNLCHLSWNISEDILRFLLTLHTSMLGSPMQ</sequence>
<reference evidence="1" key="1">
    <citation type="submission" date="2023-12" db="EMBL/GenBank/DDBJ databases">
        <authorList>
            <person name="Brown T."/>
        </authorList>
    </citation>
    <scope>NUCLEOTIDE SEQUENCE</scope>
</reference>
<proteinExistence type="predicted"/>
<accession>A0ABN9ZZ89</accession>
<organism evidence="1 2">
    <name type="scientific">Pipistrellus nathusii</name>
    <name type="common">Nathusius' pipistrelle</name>
    <dbReference type="NCBI Taxonomy" id="59473"/>
    <lineage>
        <taxon>Eukaryota</taxon>
        <taxon>Metazoa</taxon>
        <taxon>Chordata</taxon>
        <taxon>Craniata</taxon>
        <taxon>Vertebrata</taxon>
        <taxon>Euteleostomi</taxon>
        <taxon>Mammalia</taxon>
        <taxon>Eutheria</taxon>
        <taxon>Laurasiatheria</taxon>
        <taxon>Chiroptera</taxon>
        <taxon>Yangochiroptera</taxon>
        <taxon>Vespertilionidae</taxon>
        <taxon>Pipistrellus</taxon>
    </lineage>
</organism>
<name>A0ABN9ZZ89_PIPNA</name>
<keyword evidence="2" id="KW-1185">Reference proteome</keyword>
<evidence type="ECO:0000313" key="1">
    <source>
        <dbReference type="EMBL" id="CAK6443570.1"/>
    </source>
</evidence>